<comment type="catalytic activity">
    <reaction evidence="11">
        <text>a hydroperoxide + [thioredoxin]-dithiol = an alcohol + [thioredoxin]-disulfide + H2O</text>
        <dbReference type="Rhea" id="RHEA:62620"/>
        <dbReference type="Rhea" id="RHEA-COMP:10698"/>
        <dbReference type="Rhea" id="RHEA-COMP:10700"/>
        <dbReference type="ChEBI" id="CHEBI:15377"/>
        <dbReference type="ChEBI" id="CHEBI:29950"/>
        <dbReference type="ChEBI" id="CHEBI:30879"/>
        <dbReference type="ChEBI" id="CHEBI:35924"/>
        <dbReference type="ChEBI" id="CHEBI:50058"/>
        <dbReference type="EC" id="1.11.1.24"/>
    </reaction>
</comment>
<name>A0A1M7B292_9FLAO</name>
<evidence type="ECO:0000313" key="13">
    <source>
        <dbReference type="EMBL" id="SHL49112.1"/>
    </source>
</evidence>
<dbReference type="InterPro" id="IPR050924">
    <property type="entry name" value="Peroxiredoxin_BCP/PrxQ"/>
</dbReference>
<dbReference type="PANTHER" id="PTHR42801">
    <property type="entry name" value="THIOREDOXIN-DEPENDENT PEROXIDE REDUCTASE"/>
    <property type="match status" value="1"/>
</dbReference>
<accession>A0A1M7B292</accession>
<organism evidence="13 14">
    <name type="scientific">Chishuiella changwenlii</name>
    <dbReference type="NCBI Taxonomy" id="1434701"/>
    <lineage>
        <taxon>Bacteria</taxon>
        <taxon>Pseudomonadati</taxon>
        <taxon>Bacteroidota</taxon>
        <taxon>Flavobacteriia</taxon>
        <taxon>Flavobacteriales</taxon>
        <taxon>Weeksellaceae</taxon>
        <taxon>Chishuiella</taxon>
    </lineage>
</organism>
<evidence type="ECO:0000256" key="7">
    <source>
        <dbReference type="ARBA" id="ARBA00023284"/>
    </source>
</evidence>
<dbReference type="STRING" id="1434701.SAMN05443634_11020"/>
<evidence type="ECO:0000256" key="3">
    <source>
        <dbReference type="ARBA" id="ARBA00022559"/>
    </source>
</evidence>
<evidence type="ECO:0000256" key="6">
    <source>
        <dbReference type="ARBA" id="ARBA00023157"/>
    </source>
</evidence>
<dbReference type="InterPro" id="IPR036249">
    <property type="entry name" value="Thioredoxin-like_sf"/>
</dbReference>
<dbReference type="GO" id="GO:0008379">
    <property type="term" value="F:thioredoxin peroxidase activity"/>
    <property type="evidence" value="ECO:0007669"/>
    <property type="project" value="TreeGrafter"/>
</dbReference>
<feature type="domain" description="Thioredoxin" evidence="12">
    <location>
        <begin position="74"/>
        <end position="240"/>
    </location>
</feature>
<dbReference type="GO" id="GO:0045454">
    <property type="term" value="P:cell redox homeostasis"/>
    <property type="evidence" value="ECO:0007669"/>
    <property type="project" value="TreeGrafter"/>
</dbReference>
<dbReference type="Proteomes" id="UP000184120">
    <property type="component" value="Unassembled WGS sequence"/>
</dbReference>
<evidence type="ECO:0000256" key="8">
    <source>
        <dbReference type="ARBA" id="ARBA00032824"/>
    </source>
</evidence>
<dbReference type="EC" id="1.11.1.24" evidence="2"/>
<evidence type="ECO:0000313" key="14">
    <source>
        <dbReference type="Proteomes" id="UP000184120"/>
    </source>
</evidence>
<protein>
    <recommendedName>
        <fullName evidence="2">thioredoxin-dependent peroxiredoxin</fullName>
        <ecNumber evidence="2">1.11.1.24</ecNumber>
    </recommendedName>
    <alternativeName>
        <fullName evidence="8">Thioredoxin peroxidase</fullName>
    </alternativeName>
    <alternativeName>
        <fullName evidence="10">Thioredoxin-dependent peroxiredoxin Bcp</fullName>
    </alternativeName>
</protein>
<dbReference type="PROSITE" id="PS51352">
    <property type="entry name" value="THIOREDOXIN_2"/>
    <property type="match status" value="1"/>
</dbReference>
<keyword evidence="3" id="KW-0575">Peroxidase</keyword>
<evidence type="ECO:0000256" key="2">
    <source>
        <dbReference type="ARBA" id="ARBA00013017"/>
    </source>
</evidence>
<evidence type="ECO:0000259" key="12">
    <source>
        <dbReference type="PROSITE" id="PS51352"/>
    </source>
</evidence>
<evidence type="ECO:0000256" key="9">
    <source>
        <dbReference type="ARBA" id="ARBA00038489"/>
    </source>
</evidence>
<gene>
    <name evidence="13" type="ORF">SAMN05443634_11020</name>
</gene>
<dbReference type="GO" id="GO:0034599">
    <property type="term" value="P:cellular response to oxidative stress"/>
    <property type="evidence" value="ECO:0007669"/>
    <property type="project" value="TreeGrafter"/>
</dbReference>
<dbReference type="InterPro" id="IPR013766">
    <property type="entry name" value="Thioredoxin_domain"/>
</dbReference>
<keyword evidence="4" id="KW-0049">Antioxidant</keyword>
<dbReference type="Pfam" id="PF00578">
    <property type="entry name" value="AhpC-TSA"/>
    <property type="match status" value="1"/>
</dbReference>
<dbReference type="EMBL" id="FRBH01000010">
    <property type="protein sequence ID" value="SHL49112.1"/>
    <property type="molecule type" value="Genomic_DNA"/>
</dbReference>
<dbReference type="SUPFAM" id="SSF52833">
    <property type="entry name" value="Thioredoxin-like"/>
    <property type="match status" value="1"/>
</dbReference>
<comment type="function">
    <text evidence="1">Thiol-specific peroxidase that catalyzes the reduction of hydrogen peroxide and organic hydroperoxides to water and alcohols, respectively. Plays a role in cell protection against oxidative stress by detoxifying peroxides and as sensor of hydrogen peroxide-mediated signaling events.</text>
</comment>
<evidence type="ECO:0000256" key="4">
    <source>
        <dbReference type="ARBA" id="ARBA00022862"/>
    </source>
</evidence>
<sequence length="240" mass="28110">MTFLSLWDNIMRYCLARNCSQYLYKIKQIFMDILAQQITELNKQLSTQLPIETLQAFQKSIQDLIERKIENNSLTNGDIFPSFSLKNQHHTTITLEDSLDHEKLIIAFLRGSWCPYCNLELKALVEEIEKNDAIRFIFITPQNENANLEWASEYKTSSFILSDKENKLAKEVGIEFELQDHVIDHYKNLGIDLLKINTTNNYTLPIPAVYVLDKNATIIYNFVNANYMQRINIDELKQYI</sequence>
<dbReference type="GO" id="GO:0005737">
    <property type="term" value="C:cytoplasm"/>
    <property type="evidence" value="ECO:0007669"/>
    <property type="project" value="TreeGrafter"/>
</dbReference>
<keyword evidence="7" id="KW-0676">Redox-active center</keyword>
<comment type="similarity">
    <text evidence="9">Belongs to the peroxiredoxin family. BCP/PrxQ subfamily.</text>
</comment>
<evidence type="ECO:0000256" key="1">
    <source>
        <dbReference type="ARBA" id="ARBA00003330"/>
    </source>
</evidence>
<keyword evidence="6" id="KW-1015">Disulfide bond</keyword>
<evidence type="ECO:0000256" key="10">
    <source>
        <dbReference type="ARBA" id="ARBA00042639"/>
    </source>
</evidence>
<proteinExistence type="inferred from homology"/>
<dbReference type="Gene3D" id="3.40.30.10">
    <property type="entry name" value="Glutaredoxin"/>
    <property type="match status" value="1"/>
</dbReference>
<evidence type="ECO:0000256" key="5">
    <source>
        <dbReference type="ARBA" id="ARBA00023002"/>
    </source>
</evidence>
<keyword evidence="5" id="KW-0560">Oxidoreductase</keyword>
<dbReference type="AlphaFoldDB" id="A0A1M7B292"/>
<dbReference type="InterPro" id="IPR000866">
    <property type="entry name" value="AhpC/TSA"/>
</dbReference>
<dbReference type="PANTHER" id="PTHR42801:SF7">
    <property type="entry name" value="SLL1159 PROTEIN"/>
    <property type="match status" value="1"/>
</dbReference>
<reference evidence="14" key="1">
    <citation type="submission" date="2016-11" db="EMBL/GenBank/DDBJ databases">
        <authorList>
            <person name="Varghese N."/>
            <person name="Submissions S."/>
        </authorList>
    </citation>
    <scope>NUCLEOTIDE SEQUENCE [LARGE SCALE GENOMIC DNA]</scope>
    <source>
        <strain evidence="14">DSM 27989</strain>
    </source>
</reference>
<evidence type="ECO:0000256" key="11">
    <source>
        <dbReference type="ARBA" id="ARBA00049091"/>
    </source>
</evidence>